<dbReference type="Pfam" id="PF01293">
    <property type="entry name" value="PEPCK_ATP"/>
    <property type="match status" value="1"/>
</dbReference>
<evidence type="ECO:0000256" key="7">
    <source>
        <dbReference type="ARBA" id="ARBA00022692"/>
    </source>
</evidence>
<dbReference type="GO" id="GO:0005829">
    <property type="term" value="C:cytosol"/>
    <property type="evidence" value="ECO:0007669"/>
    <property type="project" value="TreeGrafter"/>
</dbReference>
<dbReference type="Gene3D" id="3.10.580.10">
    <property type="entry name" value="CBS-domain"/>
    <property type="match status" value="2"/>
</dbReference>
<dbReference type="HAMAP" id="MF_00453">
    <property type="entry name" value="PEPCK_ATP"/>
    <property type="match status" value="1"/>
</dbReference>
<evidence type="ECO:0000256" key="9">
    <source>
        <dbReference type="ARBA" id="ARBA00022793"/>
    </source>
</evidence>
<evidence type="ECO:0000256" key="5">
    <source>
        <dbReference type="ARBA" id="ARBA00021932"/>
    </source>
</evidence>
<feature type="domain" description="CNNM transmembrane" evidence="17">
    <location>
        <begin position="546"/>
        <end position="730"/>
    </location>
</feature>
<evidence type="ECO:0000256" key="10">
    <source>
        <dbReference type="ARBA" id="ARBA00022840"/>
    </source>
</evidence>
<sequence>MPIQTPYVTPHILHKNYAQSSDAELYSNLIGRELEFFSQAGFDMDKIYLKRNAPVAQLYEDAIRNEGAILSSSGALINFSGKKTGRSPKDKRIVYEDTSKDDIWWGSVNIKLDEHTFEINRERAIDYLNTRDNVYVFDGFAGWDPKYRIKVRVICARAYHALFMNNMLIRPTEEELANFGEPDFTIYNAGQFPANRFTNGMSSTTSVEINFKRMEMVILGTEYAGEMKKGVFSVMHYLQPVKFGQLSLHSSANVGIKDNDVTLFFGLSGTGKTTLSADPNRLLIGDDEHVWSDSGVFNIEGGCYAKCINLSAEKEPEIFNAIRFGSILENVVYNPLSRTPDYDDISITENTRCAYPIDFIPNARIPCVVDRQPSNIIMLTCDAFGVLPPVSKLTPEQASYHFLAGYTSKTPGTEDGVLEPIPTFSTCYSAPFIVLHPSRYATMLAERMSKNNVDCWLINTGWTGGKYGVGKRCPLKYTRKIIDSIHDGSLAKTLADGKHESFGTFNLTIPTEIEGVPRELLNPEVAWTDKDAYNREVKKLAGMFVKAFKLYETDVDRKVLKAVKGLFAGLTLGYMSLDQTQLNVLSVSGSPEQRQYANKIKPIRSNGHLLLVTLLLANMIVNETLPIISDPVLGGGVQSVVVSTVLIVIFSEIIPQSLFTRYGLYLGATFAGPTRFLIFGLGIVSWPTAKLLDWIVGSNHGIIYRRVELKELIRMHSSSSPHGGDLNHDTAAIIGATLDLQEKVVAQAMTPLSEVFMVHIDDNLDYTLLKQIVETGHSRIPVYEEVDVPVAAKLGWADSQQSKREKKIIGILLVKQCVLLDPKDATPVRQLQLNKVPFIPQNETLLGILDKFQEGRSHIAIVSRFSVEKAKSVKKAVKQTLTQRLKERVGMDSDSSDSSSDSSSESETEGSSTKSKRRSFRKRFKRGSKHEKVDKDATLKGDSPSDAGKPEQMEMRKVDSAPGAFGISKLEANMPADAVLTEHGAAEFLQSFDPAIMPLGIITLEDVLEELIGEEIYDEFDSEGAHGEPLPVQNTIVSPIPVAGTMSSTMLAPLSNVRNLNFFRSRSAPPTKRVLRAPAGNSDLPSEKDTTTSEATMEPVKNGVTPVHADGILKGKSEGLAAPLTSEPAPPAAIEARLLDRKRRKASSTSQTGGEATPTNVGAPRPRQGPKSRFKSGPLQKNNVVSAPQDSSSGIPIPEIREPVKEGPLSTAMETEEASVPGEQQDMDGETS</sequence>
<evidence type="ECO:0000256" key="8">
    <source>
        <dbReference type="ARBA" id="ARBA00022741"/>
    </source>
</evidence>
<organism evidence="18 19">
    <name type="scientific">Lentinula edodes</name>
    <name type="common">Shiitake mushroom</name>
    <name type="synonym">Lentinus edodes</name>
    <dbReference type="NCBI Taxonomy" id="5353"/>
    <lineage>
        <taxon>Eukaryota</taxon>
        <taxon>Fungi</taxon>
        <taxon>Dikarya</taxon>
        <taxon>Basidiomycota</taxon>
        <taxon>Agaricomycotina</taxon>
        <taxon>Agaricomycetes</taxon>
        <taxon>Agaricomycetidae</taxon>
        <taxon>Agaricales</taxon>
        <taxon>Marasmiineae</taxon>
        <taxon>Omphalotaceae</taxon>
        <taxon>Lentinula</taxon>
    </lineage>
</organism>
<comment type="pathway">
    <text evidence="2">Carbohydrate biosynthesis; gluconeogenesis.</text>
</comment>
<feature type="compositionally biased region" description="Low complexity" evidence="16">
    <location>
        <begin position="892"/>
        <end position="913"/>
    </location>
</feature>
<feature type="region of interest" description="Disordered" evidence="16">
    <location>
        <begin position="884"/>
        <end position="954"/>
    </location>
</feature>
<dbReference type="FunFam" id="3.40.449.10:FF:000002">
    <property type="entry name" value="Phosphoenolpyruvate carboxykinase [ATP]"/>
    <property type="match status" value="1"/>
</dbReference>
<dbReference type="AlphaFoldDB" id="A0A1Q3DZM1"/>
<dbReference type="CDD" id="cd04590">
    <property type="entry name" value="CBS_pair_CorC_HlyC_assoc"/>
    <property type="match status" value="1"/>
</dbReference>
<comment type="subcellular location">
    <subcellularLocation>
        <location evidence="1">Membrane</location>
        <topology evidence="1">Multi-pass membrane protein</topology>
    </subcellularLocation>
</comment>
<evidence type="ECO:0000256" key="2">
    <source>
        <dbReference type="ARBA" id="ARBA00004742"/>
    </source>
</evidence>
<dbReference type="PROSITE" id="PS51846">
    <property type="entry name" value="CNNM"/>
    <property type="match status" value="1"/>
</dbReference>
<evidence type="ECO:0000256" key="15">
    <source>
        <dbReference type="PROSITE-ProRule" id="PRU01193"/>
    </source>
</evidence>
<dbReference type="PROSITE" id="PS00532">
    <property type="entry name" value="PEPCK_ATP"/>
    <property type="match status" value="1"/>
</dbReference>
<evidence type="ECO:0000256" key="16">
    <source>
        <dbReference type="SAM" id="MobiDB-lite"/>
    </source>
</evidence>
<dbReference type="NCBIfam" id="TIGR00224">
    <property type="entry name" value="pckA"/>
    <property type="match status" value="1"/>
</dbReference>
<keyword evidence="18" id="KW-0670">Pyruvate</keyword>
<accession>A0A1Q3DZM1</accession>
<dbReference type="EC" id="4.1.1.49" evidence="4"/>
<dbReference type="PANTHER" id="PTHR30031:SF0">
    <property type="entry name" value="PHOSPHOENOLPYRUVATE CARBOXYKINASE (ATP)"/>
    <property type="match status" value="1"/>
</dbReference>
<keyword evidence="18" id="KW-0808">Transferase</keyword>
<keyword evidence="19" id="KW-1185">Reference proteome</keyword>
<keyword evidence="7 15" id="KW-0812">Transmembrane</keyword>
<feature type="compositionally biased region" description="Polar residues" evidence="16">
    <location>
        <begin position="1147"/>
        <end position="1160"/>
    </location>
</feature>
<dbReference type="InterPro" id="IPR008210">
    <property type="entry name" value="PEP_carboxykinase_N"/>
</dbReference>
<dbReference type="InterPro" id="IPR046342">
    <property type="entry name" value="CBS_dom_sf"/>
</dbReference>
<protein>
    <recommendedName>
        <fullName evidence="5">Phosphoenolpyruvate carboxykinase (ATP)</fullName>
        <ecNumber evidence="4">4.1.1.49</ecNumber>
    </recommendedName>
</protein>
<evidence type="ECO:0000256" key="13">
    <source>
        <dbReference type="ARBA" id="ARBA00023239"/>
    </source>
</evidence>
<dbReference type="SUPFAM" id="SSF68923">
    <property type="entry name" value="PEP carboxykinase N-terminal domain"/>
    <property type="match status" value="1"/>
</dbReference>
<dbReference type="InterPro" id="IPR044751">
    <property type="entry name" value="Ion_transp-like_CBS"/>
</dbReference>
<feature type="region of interest" description="Disordered" evidence="16">
    <location>
        <begin position="1141"/>
        <end position="1232"/>
    </location>
</feature>
<dbReference type="GO" id="GO:0016301">
    <property type="term" value="F:kinase activity"/>
    <property type="evidence" value="ECO:0007669"/>
    <property type="project" value="UniProtKB-KW"/>
</dbReference>
<gene>
    <name evidence="18" type="ORF">LENED_001864</name>
</gene>
<keyword evidence="13" id="KW-0456">Lyase</keyword>
<evidence type="ECO:0000256" key="4">
    <source>
        <dbReference type="ARBA" id="ARBA00012363"/>
    </source>
</evidence>
<dbReference type="GO" id="GO:0005524">
    <property type="term" value="F:ATP binding"/>
    <property type="evidence" value="ECO:0007669"/>
    <property type="project" value="UniProtKB-KW"/>
</dbReference>
<dbReference type="CDD" id="cd00484">
    <property type="entry name" value="PEPCK_ATP"/>
    <property type="match status" value="1"/>
</dbReference>
<dbReference type="GO" id="GO:0016020">
    <property type="term" value="C:membrane"/>
    <property type="evidence" value="ECO:0007669"/>
    <property type="project" value="UniProtKB-SubCell"/>
</dbReference>
<dbReference type="InterPro" id="IPR015994">
    <property type="entry name" value="PEPCK_ATP_CS"/>
</dbReference>
<dbReference type="SUPFAM" id="SSF53795">
    <property type="entry name" value="PEP carboxykinase-like"/>
    <property type="match status" value="1"/>
</dbReference>
<evidence type="ECO:0000256" key="12">
    <source>
        <dbReference type="ARBA" id="ARBA00023136"/>
    </source>
</evidence>
<dbReference type="UniPathway" id="UPA00138"/>
<dbReference type="InterPro" id="IPR013035">
    <property type="entry name" value="PEP_carboxykinase_C"/>
</dbReference>
<keyword evidence="12 15" id="KW-0472">Membrane</keyword>
<evidence type="ECO:0000256" key="14">
    <source>
        <dbReference type="ARBA" id="ARBA00047371"/>
    </source>
</evidence>
<dbReference type="PANTHER" id="PTHR30031">
    <property type="entry name" value="PHOSPHOENOLPYRUVATE CARBOXYKINASE ATP"/>
    <property type="match status" value="1"/>
</dbReference>
<dbReference type="NCBIfam" id="NF006821">
    <property type="entry name" value="PRK09344.1-3"/>
    <property type="match status" value="1"/>
</dbReference>
<dbReference type="GO" id="GO:0004612">
    <property type="term" value="F:phosphoenolpyruvate carboxykinase (ATP) activity"/>
    <property type="evidence" value="ECO:0007669"/>
    <property type="project" value="UniProtKB-EC"/>
</dbReference>
<dbReference type="GO" id="GO:0006094">
    <property type="term" value="P:gluconeogenesis"/>
    <property type="evidence" value="ECO:0007669"/>
    <property type="project" value="UniProtKB-UniPathway"/>
</dbReference>
<dbReference type="Proteomes" id="UP000188533">
    <property type="component" value="Unassembled WGS sequence"/>
</dbReference>
<dbReference type="SUPFAM" id="SSF54631">
    <property type="entry name" value="CBS-domain pair"/>
    <property type="match status" value="1"/>
</dbReference>
<evidence type="ECO:0000256" key="1">
    <source>
        <dbReference type="ARBA" id="ARBA00004141"/>
    </source>
</evidence>
<evidence type="ECO:0000313" key="18">
    <source>
        <dbReference type="EMBL" id="GAW00351.1"/>
    </source>
</evidence>
<feature type="compositionally biased region" description="Polar residues" evidence="16">
    <location>
        <begin position="1179"/>
        <end position="1194"/>
    </location>
</feature>
<evidence type="ECO:0000256" key="3">
    <source>
        <dbReference type="ARBA" id="ARBA00006052"/>
    </source>
</evidence>
<comment type="catalytic activity">
    <reaction evidence="14">
        <text>oxaloacetate + ATP = phosphoenolpyruvate + ADP + CO2</text>
        <dbReference type="Rhea" id="RHEA:18617"/>
        <dbReference type="ChEBI" id="CHEBI:16452"/>
        <dbReference type="ChEBI" id="CHEBI:16526"/>
        <dbReference type="ChEBI" id="CHEBI:30616"/>
        <dbReference type="ChEBI" id="CHEBI:58702"/>
        <dbReference type="ChEBI" id="CHEBI:456216"/>
        <dbReference type="EC" id="4.1.1.49"/>
    </reaction>
</comment>
<keyword evidence="9" id="KW-0210">Decarboxylase</keyword>
<reference evidence="18 19" key="1">
    <citation type="submission" date="2016-08" db="EMBL/GenBank/DDBJ databases">
        <authorList>
            <consortium name="Lentinula edodes genome sequencing consortium"/>
            <person name="Sakamoto Y."/>
            <person name="Nakade K."/>
            <person name="Sato S."/>
            <person name="Yoshida Y."/>
            <person name="Miyazaki K."/>
            <person name="Natsume S."/>
            <person name="Konno N."/>
        </authorList>
    </citation>
    <scope>NUCLEOTIDE SEQUENCE [LARGE SCALE GENOMIC DNA]</scope>
    <source>
        <strain evidence="18 19">NBRC 111202</strain>
    </source>
</reference>
<keyword evidence="8" id="KW-0547">Nucleotide-binding</keyword>
<dbReference type="InterPro" id="IPR001272">
    <property type="entry name" value="PEP_carboxykinase_ATP"/>
</dbReference>
<feature type="region of interest" description="Disordered" evidence="16">
    <location>
        <begin position="1071"/>
        <end position="1110"/>
    </location>
</feature>
<dbReference type="Gene3D" id="3.90.228.20">
    <property type="match status" value="1"/>
</dbReference>
<keyword evidence="11 15" id="KW-1133">Transmembrane helix</keyword>
<dbReference type="Pfam" id="PF01595">
    <property type="entry name" value="CNNM"/>
    <property type="match status" value="1"/>
</dbReference>
<evidence type="ECO:0000313" key="19">
    <source>
        <dbReference type="Proteomes" id="UP000188533"/>
    </source>
</evidence>
<feature type="compositionally biased region" description="Basic residues" evidence="16">
    <location>
        <begin position="914"/>
        <end position="929"/>
    </location>
</feature>
<evidence type="ECO:0000259" key="17">
    <source>
        <dbReference type="PROSITE" id="PS51846"/>
    </source>
</evidence>
<name>A0A1Q3DZM1_LENED</name>
<dbReference type="Gene3D" id="3.40.449.10">
    <property type="entry name" value="Phosphoenolpyruvate Carboxykinase, domain 1"/>
    <property type="match status" value="1"/>
</dbReference>
<dbReference type="FunFam" id="2.170.8.10:FF:000001">
    <property type="entry name" value="Phosphoenolpyruvate carboxykinase (ATP)"/>
    <property type="match status" value="1"/>
</dbReference>
<dbReference type="STRING" id="5353.A0A1Q3DZM1"/>
<dbReference type="EMBL" id="BDGU01000029">
    <property type="protein sequence ID" value="GAW00351.1"/>
    <property type="molecule type" value="Genomic_DNA"/>
</dbReference>
<evidence type="ECO:0000256" key="6">
    <source>
        <dbReference type="ARBA" id="ARBA00022432"/>
    </source>
</evidence>
<keyword evidence="18" id="KW-0418">Kinase</keyword>
<dbReference type="NCBIfam" id="NF006820">
    <property type="entry name" value="PRK09344.1-2"/>
    <property type="match status" value="1"/>
</dbReference>
<comment type="similarity">
    <text evidence="3">Belongs to the phosphoenolpyruvate carboxykinase (ATP) family.</text>
</comment>
<dbReference type="InterPro" id="IPR002550">
    <property type="entry name" value="CNNM"/>
</dbReference>
<feature type="compositionally biased region" description="Basic and acidic residues" evidence="16">
    <location>
        <begin position="930"/>
        <end position="939"/>
    </location>
</feature>
<keyword evidence="10" id="KW-0067">ATP-binding</keyword>
<evidence type="ECO:0000256" key="11">
    <source>
        <dbReference type="ARBA" id="ARBA00022989"/>
    </source>
</evidence>
<proteinExistence type="inferred from homology"/>
<reference evidence="18 19" key="2">
    <citation type="submission" date="2017-02" db="EMBL/GenBank/DDBJ databases">
        <title>A genome survey and senescence transcriptome analysis in Lentinula edodes.</title>
        <authorList>
            <person name="Sakamoto Y."/>
            <person name="Nakade K."/>
            <person name="Sato S."/>
            <person name="Yoshida Y."/>
            <person name="Miyazaki K."/>
            <person name="Natsume S."/>
            <person name="Konno N."/>
        </authorList>
    </citation>
    <scope>NUCLEOTIDE SEQUENCE [LARGE SCALE GENOMIC DNA]</scope>
    <source>
        <strain evidence="18 19">NBRC 111202</strain>
    </source>
</reference>
<comment type="caution">
    <text evidence="18">The sequence shown here is derived from an EMBL/GenBank/DDBJ whole genome shotgun (WGS) entry which is preliminary data.</text>
</comment>
<dbReference type="Gene3D" id="2.170.8.10">
    <property type="entry name" value="Phosphoenolpyruvate Carboxykinase, domain 2"/>
    <property type="match status" value="1"/>
</dbReference>
<keyword evidence="6" id="KW-0312">Gluconeogenesis</keyword>